<evidence type="ECO:0000313" key="2">
    <source>
        <dbReference type="EMBL" id="QMS59869.1"/>
    </source>
</evidence>
<dbReference type="RefSeq" id="WP_024305481.1">
    <property type="nucleotide sequence ID" value="NZ_CP059433.1"/>
</dbReference>
<keyword evidence="2" id="KW-0614">Plasmid</keyword>
<organism evidence="2 3">
    <name type="scientific">Campylobacter fetus</name>
    <dbReference type="NCBI Taxonomy" id="196"/>
    <lineage>
        <taxon>Bacteria</taxon>
        <taxon>Pseudomonadati</taxon>
        <taxon>Campylobacterota</taxon>
        <taxon>Epsilonproteobacteria</taxon>
        <taxon>Campylobacterales</taxon>
        <taxon>Campylobacteraceae</taxon>
        <taxon>Campylobacter</taxon>
    </lineage>
</organism>
<accession>A0A974MU52</accession>
<dbReference type="AlphaFoldDB" id="A0A974MU52"/>
<dbReference type="Proteomes" id="UP000514628">
    <property type="component" value="Plasmid pCFViADRI1362_P1"/>
</dbReference>
<reference evidence="3" key="1">
    <citation type="submission" date="2020-07" db="EMBL/GenBank/DDBJ databases">
        <title>A comparison of fourteen fully characterised mammalian-associated Campylobacter fetus isolates suggests a mechanism by which bovine-adapted biotypes have evolved high genomic plasticity.</title>
        <authorList>
            <person name="Nadin-Davis S.A."/>
            <person name="Chmara J.T."/>
            <person name="Carillo C."/>
            <person name="Amoako K."/>
            <person name="Goji N."/>
            <person name="Duceppe M.-O."/>
            <person name="Devenish J."/>
        </authorList>
    </citation>
    <scope>NUCLEOTIDE SEQUENCE [LARGE SCALE GENOMIC DNA]</scope>
    <source>
        <strain evidence="3">CFViADRI1362</strain>
        <plasmid evidence="3">pcfviadri1362_p1</plasmid>
    </source>
</reference>
<keyword evidence="1" id="KW-0175">Coiled coil</keyword>
<geneLocation type="plasmid" evidence="3">
    <name>pcfviadri1362_p1</name>
</geneLocation>
<evidence type="ECO:0000313" key="3">
    <source>
        <dbReference type="Proteomes" id="UP000514628"/>
    </source>
</evidence>
<dbReference type="EMBL" id="CP059433">
    <property type="protein sequence ID" value="QMS59869.1"/>
    <property type="molecule type" value="Genomic_DNA"/>
</dbReference>
<name>A0A974MU52_CAMFE</name>
<evidence type="ECO:0000256" key="1">
    <source>
        <dbReference type="SAM" id="Coils"/>
    </source>
</evidence>
<sequence length="78" mass="9288">MLQESKIILDLKREYQEKLKQAKIKEKQAREKLEKKLAIALISSLTQNENFKIEFTDLINKYEISNLQVAYNELNNFI</sequence>
<gene>
    <name evidence="2" type="ORF">GZ989_011120</name>
</gene>
<protein>
    <submittedName>
        <fullName evidence="2">Uncharacterized protein</fullName>
    </submittedName>
</protein>
<proteinExistence type="predicted"/>
<feature type="coiled-coil region" evidence="1">
    <location>
        <begin position="8"/>
        <end position="39"/>
    </location>
</feature>